<protein>
    <recommendedName>
        <fullName evidence="3">DUF4132 domain-containing protein</fullName>
    </recommendedName>
</protein>
<name>A0ABS5EKZ2_9PROT</name>
<dbReference type="RefSeq" id="WP_211869948.1">
    <property type="nucleotide sequence ID" value="NZ_JAAEDI010000017.1"/>
</dbReference>
<evidence type="ECO:0000313" key="1">
    <source>
        <dbReference type="EMBL" id="MBR0651282.1"/>
    </source>
</evidence>
<accession>A0ABS5EKZ2</accession>
<keyword evidence="2" id="KW-1185">Reference proteome</keyword>
<organism evidence="1 2">
    <name type="scientific">Neoroseomonas terrae</name>
    <dbReference type="NCBI Taxonomy" id="424799"/>
    <lineage>
        <taxon>Bacteria</taxon>
        <taxon>Pseudomonadati</taxon>
        <taxon>Pseudomonadota</taxon>
        <taxon>Alphaproteobacteria</taxon>
        <taxon>Acetobacterales</taxon>
        <taxon>Acetobacteraceae</taxon>
        <taxon>Neoroseomonas</taxon>
    </lineage>
</organism>
<evidence type="ECO:0000313" key="2">
    <source>
        <dbReference type="Proteomes" id="UP000698752"/>
    </source>
</evidence>
<proteinExistence type="predicted"/>
<evidence type="ECO:0008006" key="3">
    <source>
        <dbReference type="Google" id="ProtNLM"/>
    </source>
</evidence>
<gene>
    <name evidence="1" type="ORF">GXW78_16540</name>
</gene>
<dbReference type="Proteomes" id="UP000698752">
    <property type="component" value="Unassembled WGS sequence"/>
</dbReference>
<sequence length="284" mass="33207">MNDDEYTRAYYEKNRPEREAIARRLDRQPFGRMLALKVWVELRRCKTGEGLIHQFHRDYCGHGLIRTADGVMLCEIQDGHFPGPPIETWRDRDAFVDFIARQSDWTCSGWERAEPVLYTDDPWRQSNQRLCRRILDSFDAPDDRARSDGGPSVEDIKALRDAAAAAIDRTPFGEKLSRKVWRELSWCDDGEVVMHKRERGYVGQSLLRDNGAVVLCEIEHSEVQGPPIASWHDRDEFITFLMRQSDWSCAGWDPAEPVFHLDAPWRHHLQRLTRAALKRFVPFW</sequence>
<comment type="caution">
    <text evidence="1">The sequence shown here is derived from an EMBL/GenBank/DDBJ whole genome shotgun (WGS) entry which is preliminary data.</text>
</comment>
<reference evidence="2" key="1">
    <citation type="journal article" date="2021" name="Syst. Appl. Microbiol.">
        <title>Roseomonas hellenica sp. nov., isolated from roots of wild-growing Alkanna tinctoria.</title>
        <authorList>
            <person name="Rat A."/>
            <person name="Naranjo H.D."/>
            <person name="Lebbe L."/>
            <person name="Cnockaert M."/>
            <person name="Krigas N."/>
            <person name="Grigoriadou K."/>
            <person name="Maloupa E."/>
            <person name="Willems A."/>
        </authorList>
    </citation>
    <scope>NUCLEOTIDE SEQUENCE [LARGE SCALE GENOMIC DNA]</scope>
    <source>
        <strain evidence="2">LMG 31159</strain>
    </source>
</reference>
<dbReference type="EMBL" id="JAAEDI010000017">
    <property type="protein sequence ID" value="MBR0651282.1"/>
    <property type="molecule type" value="Genomic_DNA"/>
</dbReference>